<dbReference type="Gene3D" id="1.10.150.20">
    <property type="entry name" value="5' to 3' exonuclease, C-terminal subdomain"/>
    <property type="match status" value="1"/>
</dbReference>
<evidence type="ECO:0000313" key="4">
    <source>
        <dbReference type="Proteomes" id="UP000198914"/>
    </source>
</evidence>
<feature type="compositionally biased region" description="Low complexity" evidence="1">
    <location>
        <begin position="80"/>
        <end position="94"/>
    </location>
</feature>
<accession>A0A1H3PT78</accession>
<dbReference type="GO" id="GO:0004519">
    <property type="term" value="F:endonuclease activity"/>
    <property type="evidence" value="ECO:0007669"/>
    <property type="project" value="UniProtKB-KW"/>
</dbReference>
<sequence>MDNRNSNMTFGNTLISWGIAGLAGLIAFLLLRIMGDWSLSAAGFGGGAIALVLIIVFTVIFGRDLPPLGTVTAPTVKSGSAVPTSSPTAGTSSAPSQAASAAVAAGSASAGGGGAAATSPAATGTPSGQGAAKPSERSEASLAEAAATPAGATSASGGKPEMLDSPRGGAADDLKRIKGIGPKLEKLCNSMGVYHFEQIAGWSAGEVAWMDDNIEGFRGRVTRDDWVAQAKALAAGEETEFSKKVDKGGVY</sequence>
<keyword evidence="2" id="KW-1133">Transmembrane helix</keyword>
<protein>
    <submittedName>
        <fullName evidence="3">Predicted 5' DNA nuclease, flap endonuclease-1-like, helix-3-turn-helix (H3TH) domain</fullName>
    </submittedName>
</protein>
<feature type="compositionally biased region" description="Low complexity" evidence="1">
    <location>
        <begin position="140"/>
        <end position="158"/>
    </location>
</feature>
<evidence type="ECO:0000313" key="3">
    <source>
        <dbReference type="EMBL" id="SDZ04085.1"/>
    </source>
</evidence>
<feature type="region of interest" description="Disordered" evidence="1">
    <location>
        <begin position="114"/>
        <end position="174"/>
    </location>
</feature>
<evidence type="ECO:0000256" key="1">
    <source>
        <dbReference type="SAM" id="MobiDB-lite"/>
    </source>
</evidence>
<feature type="compositionally biased region" description="Low complexity" evidence="1">
    <location>
        <begin position="116"/>
        <end position="128"/>
    </location>
</feature>
<feature type="region of interest" description="Disordered" evidence="1">
    <location>
        <begin position="74"/>
        <end position="94"/>
    </location>
</feature>
<name>A0A1H3PT78_9RHOB</name>
<dbReference type="EMBL" id="FNPX01000005">
    <property type="protein sequence ID" value="SDZ04085.1"/>
    <property type="molecule type" value="Genomic_DNA"/>
</dbReference>
<gene>
    <name evidence="3" type="ORF">SAMN05444004_105143</name>
</gene>
<reference evidence="4" key="1">
    <citation type="submission" date="2016-10" db="EMBL/GenBank/DDBJ databases">
        <authorList>
            <person name="Varghese N."/>
            <person name="Submissions S."/>
        </authorList>
    </citation>
    <scope>NUCLEOTIDE SEQUENCE [LARGE SCALE GENOMIC DNA]</scope>
    <source>
        <strain evidence="4">DSM 100420</strain>
    </source>
</reference>
<dbReference type="STRING" id="1244108.SAMN05444004_105143"/>
<keyword evidence="3" id="KW-0540">Nuclease</keyword>
<dbReference type="Proteomes" id="UP000198914">
    <property type="component" value="Unassembled WGS sequence"/>
</dbReference>
<dbReference type="RefSeq" id="WP_211605494.1">
    <property type="nucleotide sequence ID" value="NZ_FNPX01000005.1"/>
</dbReference>
<keyword evidence="3" id="KW-0378">Hydrolase</keyword>
<keyword evidence="2" id="KW-0812">Transmembrane</keyword>
<keyword evidence="2" id="KW-0472">Membrane</keyword>
<proteinExistence type="predicted"/>
<organism evidence="3 4">
    <name type="scientific">Jannaschia faecimaris</name>
    <dbReference type="NCBI Taxonomy" id="1244108"/>
    <lineage>
        <taxon>Bacteria</taxon>
        <taxon>Pseudomonadati</taxon>
        <taxon>Pseudomonadota</taxon>
        <taxon>Alphaproteobacteria</taxon>
        <taxon>Rhodobacterales</taxon>
        <taxon>Roseobacteraceae</taxon>
        <taxon>Jannaschia</taxon>
    </lineage>
</organism>
<feature type="transmembrane region" description="Helical" evidence="2">
    <location>
        <begin position="37"/>
        <end position="61"/>
    </location>
</feature>
<dbReference type="AlphaFoldDB" id="A0A1H3PT78"/>
<evidence type="ECO:0000256" key="2">
    <source>
        <dbReference type="SAM" id="Phobius"/>
    </source>
</evidence>
<feature type="transmembrane region" description="Helical" evidence="2">
    <location>
        <begin position="12"/>
        <end position="31"/>
    </location>
</feature>
<keyword evidence="3" id="KW-0255">Endonuclease</keyword>
<keyword evidence="4" id="KW-1185">Reference proteome</keyword>